<evidence type="ECO:0000256" key="1">
    <source>
        <dbReference type="ARBA" id="ARBA00006987"/>
    </source>
</evidence>
<protein>
    <submittedName>
        <fullName evidence="2">MFS transporter</fullName>
    </submittedName>
</protein>
<dbReference type="Gene3D" id="3.40.190.10">
    <property type="entry name" value="Periplasmic binding protein-like II"/>
    <property type="match status" value="1"/>
</dbReference>
<comment type="caution">
    <text evidence="2">The sequence shown here is derived from an EMBL/GenBank/DDBJ whole genome shotgun (WGS) entry which is preliminary data.</text>
</comment>
<dbReference type="SUPFAM" id="SSF53850">
    <property type="entry name" value="Periplasmic binding protein-like II"/>
    <property type="match status" value="1"/>
</dbReference>
<gene>
    <name evidence="2" type="ORF">GCM10007890_43540</name>
</gene>
<keyword evidence="3" id="KW-1185">Reference proteome</keyword>
<dbReference type="InterPro" id="IPR042100">
    <property type="entry name" value="Bug_dom1"/>
</dbReference>
<dbReference type="CDD" id="cd13578">
    <property type="entry name" value="PBP2_Bug27"/>
    <property type="match status" value="1"/>
</dbReference>
<dbReference type="Pfam" id="PF03401">
    <property type="entry name" value="TctC"/>
    <property type="match status" value="1"/>
</dbReference>
<evidence type="ECO:0000313" key="2">
    <source>
        <dbReference type="EMBL" id="GLS72339.1"/>
    </source>
</evidence>
<dbReference type="Proteomes" id="UP001157440">
    <property type="component" value="Unassembled WGS sequence"/>
</dbReference>
<name>A0AA37WTQ2_9HYPH</name>
<dbReference type="PIRSF" id="PIRSF017082">
    <property type="entry name" value="YflP"/>
    <property type="match status" value="1"/>
</dbReference>
<comment type="similarity">
    <text evidence="1">Belongs to the UPF0065 (bug) family.</text>
</comment>
<organism evidence="2 3">
    <name type="scientific">Methylobacterium tardum</name>
    <dbReference type="NCBI Taxonomy" id="374432"/>
    <lineage>
        <taxon>Bacteria</taxon>
        <taxon>Pseudomonadati</taxon>
        <taxon>Pseudomonadota</taxon>
        <taxon>Alphaproteobacteria</taxon>
        <taxon>Hyphomicrobiales</taxon>
        <taxon>Methylobacteriaceae</taxon>
        <taxon>Methylobacterium</taxon>
    </lineage>
</organism>
<dbReference type="PANTHER" id="PTHR42928:SF5">
    <property type="entry name" value="BLR1237 PROTEIN"/>
    <property type="match status" value="1"/>
</dbReference>
<reference evidence="3" key="1">
    <citation type="journal article" date="2019" name="Int. J. Syst. Evol. Microbiol.">
        <title>The Global Catalogue of Microorganisms (GCM) 10K type strain sequencing project: providing services to taxonomists for standard genome sequencing and annotation.</title>
        <authorList>
            <consortium name="The Broad Institute Genomics Platform"/>
            <consortium name="The Broad Institute Genome Sequencing Center for Infectious Disease"/>
            <person name="Wu L."/>
            <person name="Ma J."/>
        </authorList>
    </citation>
    <scope>NUCLEOTIDE SEQUENCE [LARGE SCALE GENOMIC DNA]</scope>
    <source>
        <strain evidence="3">NBRC 103632</strain>
    </source>
</reference>
<dbReference type="PANTHER" id="PTHR42928">
    <property type="entry name" value="TRICARBOXYLATE-BINDING PROTEIN"/>
    <property type="match status" value="1"/>
</dbReference>
<proteinExistence type="inferred from homology"/>
<dbReference type="InterPro" id="IPR005064">
    <property type="entry name" value="BUG"/>
</dbReference>
<dbReference type="AlphaFoldDB" id="A0AA37WTQ2"/>
<dbReference type="EMBL" id="BSPL01000023">
    <property type="protein sequence ID" value="GLS72339.1"/>
    <property type="molecule type" value="Genomic_DNA"/>
</dbReference>
<evidence type="ECO:0000313" key="3">
    <source>
        <dbReference type="Proteomes" id="UP001157440"/>
    </source>
</evidence>
<sequence length="310" mass="33031">MAYTLTGRSARAQTYPVRPIRFVVGYAPGGATDVLARLIAEPLGRRLGQQVLVENRPGAGNNIGTDVVVRSEPDGHTILLVNPANGINDSLYKKLSFNFQRDIAPVAGIMLSPNIMEINPKLPITTVKEFIDYCKASPDKVNMASSGIGTSLHMSGELFKAMTGVQMVHVPYRGAGPAIIDIIAGHADVMFDNMPSSIGHVRGGTLRALAVTTAERSPALPDVPTVSETVPGYEASAWFGIGAPRKTPPALIARLNKEINDILADPVMEKKLTDLGGTPLRVSPEAFGALIAVEIEKWRKIVAFSGATVD</sequence>
<accession>A0AA37WTQ2</accession>
<dbReference type="Gene3D" id="3.40.190.150">
    <property type="entry name" value="Bordetella uptake gene, domain 1"/>
    <property type="match status" value="1"/>
</dbReference>